<dbReference type="AlphaFoldDB" id="A0A7C8V6C9"/>
<keyword evidence="2" id="KW-0812">Transmembrane</keyword>
<keyword evidence="3" id="KW-0732">Signal</keyword>
<keyword evidence="2" id="KW-1133">Transmembrane helix</keyword>
<sequence>MRHLISLSLLLSPLLTTAQTLPPYKCLYEGSVPGCVQFGVIAATDCARLAPTYPRTPNARFLACVCNNNRAWVQFAGTLLSCIGSECPDITRQKLTDDITALCDGQSGGGVGTSSRLSATTTVTVDVSTSEPTRGTATEETSTEATSTDQLFTAGPIIPGGTPTRLSTEETSTEATSTDQPATIIPIIPGYSTEDYTEVPVTSVEEPAIYSTLTTTAELSSTTSGLFSVDPIFSSGTTSVINSTSVVGEPTSRTTGGPPSVSTSATAGAMMITGPGGVWTVVGGAVLLIAGMALEF</sequence>
<dbReference type="EMBL" id="JAABOJ010000033">
    <property type="protein sequence ID" value="KAF3276274.1"/>
    <property type="molecule type" value="Genomic_DNA"/>
</dbReference>
<accession>A0A7C8V6C9</accession>
<feature type="compositionally biased region" description="Low complexity" evidence="1">
    <location>
        <begin position="122"/>
        <end position="148"/>
    </location>
</feature>
<evidence type="ECO:0000256" key="1">
    <source>
        <dbReference type="SAM" id="MobiDB-lite"/>
    </source>
</evidence>
<evidence type="ECO:0000313" key="5">
    <source>
        <dbReference type="Proteomes" id="UP000474640"/>
    </source>
</evidence>
<dbReference type="Proteomes" id="UP000474640">
    <property type="component" value="Unassembled WGS sequence"/>
</dbReference>
<evidence type="ECO:0000256" key="3">
    <source>
        <dbReference type="SAM" id="SignalP"/>
    </source>
</evidence>
<comment type="caution">
    <text evidence="4">The sequence shown here is derived from an EMBL/GenBank/DDBJ whole genome shotgun (WGS) entry which is preliminary data.</text>
</comment>
<feature type="signal peptide" evidence="3">
    <location>
        <begin position="1"/>
        <end position="18"/>
    </location>
</feature>
<proteinExistence type="predicted"/>
<dbReference type="OrthoDB" id="5407750at2759"/>
<feature type="chain" id="PRO_5028935711" description="Extracellular membrane protein CFEM domain-containing protein" evidence="3">
    <location>
        <begin position="19"/>
        <end position="296"/>
    </location>
</feature>
<evidence type="ECO:0008006" key="6">
    <source>
        <dbReference type="Google" id="ProtNLM"/>
    </source>
</evidence>
<feature type="region of interest" description="Disordered" evidence="1">
    <location>
        <begin position="122"/>
        <end position="178"/>
    </location>
</feature>
<feature type="compositionally biased region" description="Low complexity" evidence="1">
    <location>
        <begin position="162"/>
        <end position="178"/>
    </location>
</feature>
<feature type="transmembrane region" description="Helical" evidence="2">
    <location>
        <begin position="276"/>
        <end position="294"/>
    </location>
</feature>
<keyword evidence="2" id="KW-0472">Membrane</keyword>
<name>A0A7C8V6C9_ORBOL</name>
<reference evidence="4 5" key="1">
    <citation type="submission" date="2020-01" db="EMBL/GenBank/DDBJ databases">
        <authorList>
            <person name="Palmer J.M."/>
        </authorList>
    </citation>
    <scope>NUCLEOTIDE SEQUENCE [LARGE SCALE GENOMIC DNA]</scope>
    <source>
        <strain evidence="4 5">TWF970</strain>
    </source>
</reference>
<gene>
    <name evidence="4" type="ORF">TWF970_006248</name>
</gene>
<protein>
    <recommendedName>
        <fullName evidence="6">Extracellular membrane protein CFEM domain-containing protein</fullName>
    </recommendedName>
</protein>
<evidence type="ECO:0000313" key="4">
    <source>
        <dbReference type="EMBL" id="KAF3276274.1"/>
    </source>
</evidence>
<evidence type="ECO:0000256" key="2">
    <source>
        <dbReference type="SAM" id="Phobius"/>
    </source>
</evidence>
<organism evidence="4 5">
    <name type="scientific">Orbilia oligospora</name>
    <name type="common">Nematode-trapping fungus</name>
    <name type="synonym">Arthrobotrys oligospora</name>
    <dbReference type="NCBI Taxonomy" id="2813651"/>
    <lineage>
        <taxon>Eukaryota</taxon>
        <taxon>Fungi</taxon>
        <taxon>Dikarya</taxon>
        <taxon>Ascomycota</taxon>
        <taxon>Pezizomycotina</taxon>
        <taxon>Orbiliomycetes</taxon>
        <taxon>Orbiliales</taxon>
        <taxon>Orbiliaceae</taxon>
        <taxon>Orbilia</taxon>
    </lineage>
</organism>